<dbReference type="PANTHER" id="PTHR42799">
    <property type="entry name" value="MITOCHONDRIAL PEPTIDE METHIONINE SULFOXIDE REDUCTASE"/>
    <property type="match status" value="1"/>
</dbReference>
<dbReference type="GO" id="GO:0008113">
    <property type="term" value="F:peptide-methionine (S)-S-oxide reductase activity"/>
    <property type="evidence" value="ECO:0007669"/>
    <property type="project" value="UniProtKB-EC"/>
</dbReference>
<evidence type="ECO:0000256" key="3">
    <source>
        <dbReference type="ARBA" id="ARBA00048782"/>
    </source>
</evidence>
<reference evidence="6 7" key="1">
    <citation type="submission" date="2021-03" db="EMBL/GenBank/DDBJ databases">
        <title>Caproiciproducens sp. nov. isolated from feces of cow.</title>
        <authorList>
            <person name="Choi J.-Y."/>
        </authorList>
    </citation>
    <scope>NUCLEOTIDE SEQUENCE [LARGE SCALE GENOMIC DNA]</scope>
    <source>
        <strain evidence="6 7">AGMB10547</strain>
    </source>
</reference>
<organism evidence="6 7">
    <name type="scientific">Caproiciproducens faecalis</name>
    <dbReference type="NCBI Taxonomy" id="2820301"/>
    <lineage>
        <taxon>Bacteria</taxon>
        <taxon>Bacillati</taxon>
        <taxon>Bacillota</taxon>
        <taxon>Clostridia</taxon>
        <taxon>Eubacteriales</taxon>
        <taxon>Acutalibacteraceae</taxon>
        <taxon>Caproiciproducens</taxon>
    </lineage>
</organism>
<feature type="active site" evidence="4">
    <location>
        <position position="36"/>
    </location>
</feature>
<dbReference type="InterPro" id="IPR050162">
    <property type="entry name" value="MsrA_MetSO_reductase"/>
</dbReference>
<name>A0ABS7DNU6_9FIRM</name>
<accession>A0ABS7DNU6</accession>
<dbReference type="Proteomes" id="UP000719942">
    <property type="component" value="Unassembled WGS sequence"/>
</dbReference>
<dbReference type="EMBL" id="JAGFNZ010000002">
    <property type="protein sequence ID" value="MBW7572206.1"/>
    <property type="molecule type" value="Genomic_DNA"/>
</dbReference>
<evidence type="ECO:0000256" key="2">
    <source>
        <dbReference type="ARBA" id="ARBA00047806"/>
    </source>
</evidence>
<evidence type="ECO:0000313" key="6">
    <source>
        <dbReference type="EMBL" id="MBW7572206.1"/>
    </source>
</evidence>
<evidence type="ECO:0000259" key="5">
    <source>
        <dbReference type="Pfam" id="PF01625"/>
    </source>
</evidence>
<dbReference type="Pfam" id="PF01625">
    <property type="entry name" value="PMSR"/>
    <property type="match status" value="1"/>
</dbReference>
<feature type="domain" description="Peptide methionine sulphoxide reductase MsrA" evidence="5">
    <location>
        <begin position="30"/>
        <end position="177"/>
    </location>
</feature>
<keyword evidence="1 4" id="KW-0560">Oxidoreductase</keyword>
<protein>
    <recommendedName>
        <fullName evidence="4">Peptide methionine sulfoxide reductase MsrA</fullName>
        <shortName evidence="4">Protein-methionine-S-oxide reductase</shortName>
        <ecNumber evidence="4">1.8.4.11</ecNumber>
    </recommendedName>
    <alternativeName>
        <fullName evidence="4">Peptide-methionine (S)-S-oxide reductase</fullName>
        <shortName evidence="4">Peptide Met(O) reductase</shortName>
    </alternativeName>
</protein>
<dbReference type="InterPro" id="IPR036509">
    <property type="entry name" value="Met_Sox_Rdtase_MsrA_sf"/>
</dbReference>
<dbReference type="SUPFAM" id="SSF55068">
    <property type="entry name" value="Peptide methionine sulfoxide reductase"/>
    <property type="match status" value="1"/>
</dbReference>
<dbReference type="EC" id="1.8.4.11" evidence="4"/>
<dbReference type="HAMAP" id="MF_01401">
    <property type="entry name" value="MsrA"/>
    <property type="match status" value="1"/>
</dbReference>
<keyword evidence="7" id="KW-1185">Reference proteome</keyword>
<comment type="similarity">
    <text evidence="4">Belongs to the MsrA Met sulfoxide reductase family.</text>
</comment>
<gene>
    <name evidence="4 6" type="primary">msrA</name>
    <name evidence="6" type="ORF">J5W02_05210</name>
</gene>
<proteinExistence type="inferred from homology"/>
<sequence>MGHMEHENKSALPENPNVGTDYSHSNLKEIWLAGGCFWGVQAYFARIYGVAQTDVGYANGRTANPSYHDLKETGHAETVRILYDPEKVGLSTLLDAYFKIIDPVSVNRQANDIGTQYRTGIYYQDEADLPVIRDYVAQEQKKYELPIATEISRLQNYYSAEEYHQDYLEKNPGGYCHVDFSSLRSLAKDQSN</sequence>
<dbReference type="Gene3D" id="3.30.1060.10">
    <property type="entry name" value="Peptide methionine sulphoxide reductase MsrA"/>
    <property type="match status" value="1"/>
</dbReference>
<comment type="function">
    <text evidence="4">Has an important function as a repair enzyme for proteins that have been inactivated by oxidation. Catalyzes the reversible oxidation-reduction of methionine sulfoxide in proteins to methionine.</text>
</comment>
<evidence type="ECO:0000256" key="1">
    <source>
        <dbReference type="ARBA" id="ARBA00023002"/>
    </source>
</evidence>
<comment type="caution">
    <text evidence="6">The sequence shown here is derived from an EMBL/GenBank/DDBJ whole genome shotgun (WGS) entry which is preliminary data.</text>
</comment>
<evidence type="ECO:0000256" key="4">
    <source>
        <dbReference type="HAMAP-Rule" id="MF_01401"/>
    </source>
</evidence>
<dbReference type="NCBIfam" id="TIGR00401">
    <property type="entry name" value="msrA"/>
    <property type="match status" value="1"/>
</dbReference>
<comment type="catalytic activity">
    <reaction evidence="2 4">
        <text>L-methionyl-[protein] + [thioredoxin]-disulfide + H2O = L-methionyl-(S)-S-oxide-[protein] + [thioredoxin]-dithiol</text>
        <dbReference type="Rhea" id="RHEA:14217"/>
        <dbReference type="Rhea" id="RHEA-COMP:10698"/>
        <dbReference type="Rhea" id="RHEA-COMP:10700"/>
        <dbReference type="Rhea" id="RHEA-COMP:12313"/>
        <dbReference type="Rhea" id="RHEA-COMP:12315"/>
        <dbReference type="ChEBI" id="CHEBI:15377"/>
        <dbReference type="ChEBI" id="CHEBI:16044"/>
        <dbReference type="ChEBI" id="CHEBI:29950"/>
        <dbReference type="ChEBI" id="CHEBI:44120"/>
        <dbReference type="ChEBI" id="CHEBI:50058"/>
        <dbReference type="EC" id="1.8.4.11"/>
    </reaction>
</comment>
<evidence type="ECO:0000313" key="7">
    <source>
        <dbReference type="Proteomes" id="UP000719942"/>
    </source>
</evidence>
<dbReference type="PANTHER" id="PTHR42799:SF2">
    <property type="entry name" value="MITOCHONDRIAL PEPTIDE METHIONINE SULFOXIDE REDUCTASE"/>
    <property type="match status" value="1"/>
</dbReference>
<dbReference type="InterPro" id="IPR002569">
    <property type="entry name" value="Met_Sox_Rdtase_MsrA_dom"/>
</dbReference>
<comment type="catalytic activity">
    <reaction evidence="3 4">
        <text>[thioredoxin]-disulfide + L-methionine + H2O = L-methionine (S)-S-oxide + [thioredoxin]-dithiol</text>
        <dbReference type="Rhea" id="RHEA:19993"/>
        <dbReference type="Rhea" id="RHEA-COMP:10698"/>
        <dbReference type="Rhea" id="RHEA-COMP:10700"/>
        <dbReference type="ChEBI" id="CHEBI:15377"/>
        <dbReference type="ChEBI" id="CHEBI:29950"/>
        <dbReference type="ChEBI" id="CHEBI:50058"/>
        <dbReference type="ChEBI" id="CHEBI:57844"/>
        <dbReference type="ChEBI" id="CHEBI:58772"/>
        <dbReference type="EC" id="1.8.4.11"/>
    </reaction>
</comment>